<evidence type="ECO:0000313" key="3">
    <source>
        <dbReference type="Proteomes" id="UP000075604"/>
    </source>
</evidence>
<feature type="region of interest" description="Disordered" evidence="1">
    <location>
        <begin position="25"/>
        <end position="55"/>
    </location>
</feature>
<dbReference type="EMBL" id="JELX01002282">
    <property type="protein sequence ID" value="KYF55942.1"/>
    <property type="molecule type" value="Genomic_DNA"/>
</dbReference>
<protein>
    <submittedName>
        <fullName evidence="2">Uncharacterized protein</fullName>
    </submittedName>
</protein>
<evidence type="ECO:0000256" key="1">
    <source>
        <dbReference type="SAM" id="MobiDB-lite"/>
    </source>
</evidence>
<sequence>MPSYRRAPGVALLAGVLALSGCSGDDTPVQTSSTTGADAAGTTSGSAGAGGADADASMRVDQDGVEATIEFSTARLLSDATACRWSWEARNDRGSALDELLKVQLHTPDGSPLKAGKYTCNGTDVVTRLLVKYNNVGYSADLVTGECSVTVPDIAADGDTMRVDVEGKLVSAGSIVLFVTGHIVASRTTTH</sequence>
<dbReference type="AlphaFoldDB" id="A0A150PJU2"/>
<accession>A0A150PJU2</accession>
<feature type="compositionally biased region" description="Low complexity" evidence="1">
    <location>
        <begin position="31"/>
        <end position="55"/>
    </location>
</feature>
<dbReference type="PROSITE" id="PS51257">
    <property type="entry name" value="PROKAR_LIPOPROTEIN"/>
    <property type="match status" value="1"/>
</dbReference>
<dbReference type="Proteomes" id="UP000075604">
    <property type="component" value="Unassembled WGS sequence"/>
</dbReference>
<organism evidence="2 3">
    <name type="scientific">Sorangium cellulosum</name>
    <name type="common">Polyangium cellulosum</name>
    <dbReference type="NCBI Taxonomy" id="56"/>
    <lineage>
        <taxon>Bacteria</taxon>
        <taxon>Pseudomonadati</taxon>
        <taxon>Myxococcota</taxon>
        <taxon>Polyangia</taxon>
        <taxon>Polyangiales</taxon>
        <taxon>Polyangiaceae</taxon>
        <taxon>Sorangium</taxon>
    </lineage>
</organism>
<comment type="caution">
    <text evidence="2">The sequence shown here is derived from an EMBL/GenBank/DDBJ whole genome shotgun (WGS) entry which is preliminary data.</text>
</comment>
<reference evidence="2 3" key="1">
    <citation type="submission" date="2014-02" db="EMBL/GenBank/DDBJ databases">
        <title>The small core and large imbalanced accessory genome model reveals a collaborative survival strategy of Sorangium cellulosum strains in nature.</title>
        <authorList>
            <person name="Han K."/>
            <person name="Peng R."/>
            <person name="Blom J."/>
            <person name="Li Y.-Z."/>
        </authorList>
    </citation>
    <scope>NUCLEOTIDE SEQUENCE [LARGE SCALE GENOMIC DNA]</scope>
    <source>
        <strain evidence="2 3">So0157-18</strain>
    </source>
</reference>
<proteinExistence type="predicted"/>
<evidence type="ECO:0000313" key="2">
    <source>
        <dbReference type="EMBL" id="KYF55942.1"/>
    </source>
</evidence>
<name>A0A150PJU2_SORCE</name>
<gene>
    <name evidence="2" type="ORF">BE04_06755</name>
</gene>